<dbReference type="InterPro" id="IPR011042">
    <property type="entry name" value="6-blade_b-propeller_TolB-like"/>
</dbReference>
<dbReference type="Pfam" id="PF22807">
    <property type="entry name" value="TrAA12"/>
    <property type="match status" value="2"/>
</dbReference>
<dbReference type="RefSeq" id="WP_018083079.1">
    <property type="nucleotide sequence ID" value="NZ_AQWM01000023.1"/>
</dbReference>
<protein>
    <recommendedName>
        <fullName evidence="2">Pyrroloquinoline quinone-dependent pyranose dehydrogenase beta-propeller domain-containing protein</fullName>
    </recommendedName>
</protein>
<evidence type="ECO:0000313" key="4">
    <source>
        <dbReference type="Proteomes" id="UP000017837"/>
    </source>
</evidence>
<dbReference type="SUPFAM" id="SSF50952">
    <property type="entry name" value="Soluble quinoprotein glucose dehydrogenase"/>
    <property type="match status" value="1"/>
</dbReference>
<dbReference type="PATRIC" id="fig|1121022.4.peg.3134"/>
<feature type="chain" id="PRO_5004724796" description="Pyrroloquinoline quinone-dependent pyranose dehydrogenase beta-propeller domain-containing protein" evidence="1">
    <location>
        <begin position="23"/>
        <end position="436"/>
    </location>
</feature>
<dbReference type="PANTHER" id="PTHR19328:SF55">
    <property type="entry name" value="BLR6566 PROTEIN"/>
    <property type="match status" value="1"/>
</dbReference>
<name>V4PKN4_9CAUL</name>
<accession>V4PKN4</accession>
<feature type="domain" description="Pyrroloquinoline quinone-dependent pyranose dehydrogenase beta-propeller" evidence="2">
    <location>
        <begin position="139"/>
        <end position="283"/>
    </location>
</feature>
<dbReference type="InterPro" id="IPR011041">
    <property type="entry name" value="Quinoprot_gluc/sorb_DH_b-prop"/>
</dbReference>
<dbReference type="Proteomes" id="UP000017837">
    <property type="component" value="Unassembled WGS sequence"/>
</dbReference>
<comment type="caution">
    <text evidence="3">The sequence shown here is derived from an EMBL/GenBank/DDBJ whole genome shotgun (WGS) entry which is preliminary data.</text>
</comment>
<evidence type="ECO:0000259" key="2">
    <source>
        <dbReference type="Pfam" id="PF22807"/>
    </source>
</evidence>
<dbReference type="Gene3D" id="2.120.10.30">
    <property type="entry name" value="TolB, C-terminal domain"/>
    <property type="match status" value="1"/>
</dbReference>
<feature type="signal peptide" evidence="1">
    <location>
        <begin position="1"/>
        <end position="22"/>
    </location>
</feature>
<evidence type="ECO:0000256" key="1">
    <source>
        <dbReference type="SAM" id="SignalP"/>
    </source>
</evidence>
<dbReference type="EMBL" id="AWGB01000034">
    <property type="protein sequence ID" value="ESQ88781.1"/>
    <property type="molecule type" value="Genomic_DNA"/>
</dbReference>
<dbReference type="PROSITE" id="PS51257">
    <property type="entry name" value="PROKAR_LIPOPROTEIN"/>
    <property type="match status" value="1"/>
</dbReference>
<dbReference type="AlphaFoldDB" id="V4PKN4"/>
<dbReference type="PANTHER" id="PTHR19328">
    <property type="entry name" value="HEDGEHOG-INTERACTING PROTEIN"/>
    <property type="match status" value="1"/>
</dbReference>
<dbReference type="eggNOG" id="COG2133">
    <property type="taxonomic scope" value="Bacteria"/>
</dbReference>
<gene>
    <name evidence="3" type="ORF">ABENE_15390</name>
</gene>
<reference evidence="3 4" key="1">
    <citation type="journal article" date="2014" name="Nature">
        <title>Sequential evolution of bacterial morphology by co-option of a developmental regulator.</title>
        <authorList>
            <person name="Jiang C."/>
            <person name="Brown P.J."/>
            <person name="Ducret A."/>
            <person name="Brun Y.V."/>
        </authorList>
    </citation>
    <scope>NUCLEOTIDE SEQUENCE [LARGE SCALE GENOMIC DNA]</scope>
    <source>
        <strain evidence="3 4">DSM 16100</strain>
    </source>
</reference>
<evidence type="ECO:0000313" key="3">
    <source>
        <dbReference type="EMBL" id="ESQ88781.1"/>
    </source>
</evidence>
<dbReference type="OrthoDB" id="9770043at2"/>
<keyword evidence="1" id="KW-0732">Signal</keyword>
<organism evidence="3 4">
    <name type="scientific">Asticcacaulis benevestitus DSM 16100 = ATCC BAA-896</name>
    <dbReference type="NCBI Taxonomy" id="1121022"/>
    <lineage>
        <taxon>Bacteria</taxon>
        <taxon>Pseudomonadati</taxon>
        <taxon>Pseudomonadota</taxon>
        <taxon>Alphaproteobacteria</taxon>
        <taxon>Caulobacterales</taxon>
        <taxon>Caulobacteraceae</taxon>
        <taxon>Asticcacaulis</taxon>
    </lineage>
</organism>
<dbReference type="STRING" id="1121022.GCA_000376105_03402"/>
<proteinExistence type="predicted"/>
<sequence>MKLKPLHLLALSLALTACGETAKLPVTDGVGANPKLPQPNKTLFPTVKIADAVGWPEGVAPKPAAGLKVVAYARGLEHPRWLYVLPNGDTLVAETNAPPKPDDAKGIRGFFMKMVMKKAGAGPESPNRITLLRDSDGDGVAETRTVLLKGLNSPFGMALIGDQLYVADTDAVLRFPYYTGDTVIIAPGIKVTDLPAGTINHHWTKNIIASPDGTKLYATVGSNSNVAENGMVAETERANILEIDLTTGAKRIFAGGLRNPNGMSWQPQTGALWTVVNERDEIGSDLVPDYMTSVKEGAFYGWPYSYYGQHVDVRVKPQSPAKVASAIAPDYALGPHTASLGLTFYSASLLPAHYAGGAFIGRHGSWNRNPPSGYDVVFVPFAKGVPSGKPESILTGFLDKEGKAQGRPVGVTVDSKGGLLVADDVGNVIWRVTPAS</sequence>
<keyword evidence="4" id="KW-1185">Reference proteome</keyword>
<dbReference type="InterPro" id="IPR054539">
    <property type="entry name" value="Beta-prop_PDH"/>
</dbReference>
<feature type="domain" description="Pyrroloquinoline quinone-dependent pyranose dehydrogenase beta-propeller" evidence="2">
    <location>
        <begin position="326"/>
        <end position="432"/>
    </location>
</feature>